<name>A0A1F6ERW0_9BACT</name>
<sequence length="451" mass="45495">MSTIADCVYKTIIIPLARQLIHQIIRATTASIINWINGGNGTGQPSFVLNLSLHLQAVSDAVVLPFIGQLQRVLNPAFAAGIASSILTKYALGTSVGGFLASSQGTLGRYSPNQTAFVAGDYRQGGIPAWFALTTQDNNNPYMVAAAAASKGDSLVNQAITNRRQDLVQGRGFLSWCGPSTTGGSGSSITPTAACKNADGSDGNVKTPGVVIQDYVKDALGSDMASLVNPTDIDSAIAAIFGAALQQTMNSIFGGGGLFGASQPSSIRPTAITTAIQTTAVGNATVIVDVNAIAAAATARLQAYTLAWNTIGSAAGTAQTQLTSLKFTCTAQASAADTGLASVNTVLAQVQTALNAVSGTQALILQVQQDAQDTTAAGTAKLNTDLAALAAAPPTNADVSSAQVNAATTGAATASPTGSLTVSGGTLVDQMNLLNFNATALITDPVACPVT</sequence>
<dbReference type="EMBL" id="MFMD01000031">
    <property type="protein sequence ID" value="OGG76357.1"/>
    <property type="molecule type" value="Genomic_DNA"/>
</dbReference>
<dbReference type="Proteomes" id="UP000176714">
    <property type="component" value="Unassembled WGS sequence"/>
</dbReference>
<proteinExistence type="predicted"/>
<evidence type="ECO:0000313" key="2">
    <source>
        <dbReference type="Proteomes" id="UP000176714"/>
    </source>
</evidence>
<gene>
    <name evidence="1" type="ORF">A2950_01200</name>
</gene>
<organism evidence="1 2">
    <name type="scientific">Candidatus Kaiserbacteria bacterium RIFCSPLOWO2_01_FULL_55_19</name>
    <dbReference type="NCBI Taxonomy" id="1798516"/>
    <lineage>
        <taxon>Bacteria</taxon>
        <taxon>Candidatus Kaiseribacteriota</taxon>
    </lineage>
</organism>
<reference evidence="1 2" key="1">
    <citation type="journal article" date="2016" name="Nat. Commun.">
        <title>Thousands of microbial genomes shed light on interconnected biogeochemical processes in an aquifer system.</title>
        <authorList>
            <person name="Anantharaman K."/>
            <person name="Brown C.T."/>
            <person name="Hug L.A."/>
            <person name="Sharon I."/>
            <person name="Castelle C.J."/>
            <person name="Probst A.J."/>
            <person name="Thomas B.C."/>
            <person name="Singh A."/>
            <person name="Wilkins M.J."/>
            <person name="Karaoz U."/>
            <person name="Brodie E.L."/>
            <person name="Williams K.H."/>
            <person name="Hubbard S.S."/>
            <person name="Banfield J.F."/>
        </authorList>
    </citation>
    <scope>NUCLEOTIDE SEQUENCE [LARGE SCALE GENOMIC DNA]</scope>
</reference>
<protein>
    <submittedName>
        <fullName evidence="1">Uncharacterized protein</fullName>
    </submittedName>
</protein>
<comment type="caution">
    <text evidence="1">The sequence shown here is derived from an EMBL/GenBank/DDBJ whole genome shotgun (WGS) entry which is preliminary data.</text>
</comment>
<evidence type="ECO:0000313" key="1">
    <source>
        <dbReference type="EMBL" id="OGG76357.1"/>
    </source>
</evidence>
<dbReference type="AlphaFoldDB" id="A0A1F6ERW0"/>
<accession>A0A1F6ERW0</accession>